<dbReference type="Proteomes" id="UP000219799">
    <property type="component" value="Chromosome 9"/>
</dbReference>
<evidence type="ECO:0000313" key="5">
    <source>
        <dbReference type="EMBL" id="SBT71473.1"/>
    </source>
</evidence>
<reference evidence="7 8" key="1">
    <citation type="submission" date="2016-06" db="EMBL/GenBank/DDBJ databases">
        <authorList>
            <consortium name="Pathogen Informatics"/>
        </authorList>
    </citation>
    <scope>NUCLEOTIDE SEQUENCE [LARGE SCALE GENOMIC DNA]</scope>
    <source>
        <strain evidence="5">PmlGA01</strain>
    </source>
</reference>
<evidence type="ECO:0000313" key="8">
    <source>
        <dbReference type="Proteomes" id="UP000219813"/>
    </source>
</evidence>
<organism evidence="5 7">
    <name type="scientific">Plasmodium malariae</name>
    <dbReference type="NCBI Taxonomy" id="5858"/>
    <lineage>
        <taxon>Eukaryota</taxon>
        <taxon>Sar</taxon>
        <taxon>Alveolata</taxon>
        <taxon>Apicomplexa</taxon>
        <taxon>Aconoidasida</taxon>
        <taxon>Haemosporida</taxon>
        <taxon>Plasmodiidae</taxon>
        <taxon>Plasmodium</taxon>
        <taxon>Plasmodium (Plasmodium)</taxon>
    </lineage>
</organism>
<dbReference type="PROSITE" id="PS00527">
    <property type="entry name" value="RIBOSOMAL_S14"/>
    <property type="match status" value="1"/>
</dbReference>
<feature type="signal peptide" evidence="4">
    <location>
        <begin position="1"/>
        <end position="17"/>
    </location>
</feature>
<dbReference type="EMBL" id="LT594630">
    <property type="protein sequence ID" value="SCN12893.1"/>
    <property type="molecule type" value="Genomic_DNA"/>
</dbReference>
<dbReference type="PANTHER" id="PTHR19836">
    <property type="entry name" value="30S RIBOSOMAL PROTEIN S14"/>
    <property type="match status" value="1"/>
</dbReference>
<dbReference type="InterPro" id="IPR001209">
    <property type="entry name" value="Ribosomal_uS14"/>
</dbReference>
<accession>A0A1C3KD07</accession>
<protein>
    <submittedName>
        <fullName evidence="5">30S ribosomal protein S14, putative</fullName>
    </submittedName>
</protein>
<evidence type="ECO:0000256" key="1">
    <source>
        <dbReference type="ARBA" id="ARBA00009083"/>
    </source>
</evidence>
<keyword evidence="2 5" id="KW-0689">Ribosomal protein</keyword>
<evidence type="ECO:0000256" key="2">
    <source>
        <dbReference type="ARBA" id="ARBA00022980"/>
    </source>
</evidence>
<dbReference type="GO" id="GO:0005737">
    <property type="term" value="C:cytoplasm"/>
    <property type="evidence" value="ECO:0007669"/>
    <property type="project" value="UniProtKB-ARBA"/>
</dbReference>
<evidence type="ECO:0000256" key="4">
    <source>
        <dbReference type="SAM" id="SignalP"/>
    </source>
</evidence>
<dbReference type="OMA" id="CPVRFRN"/>
<sequence>MLSFMKFFLSYLILVHSHIFSIKVKYTCHLFLNNYSTFQKKRKQNYLKTINPLNLKKRLDPNNKYTVIKRHEAKIQRNLKRKYLIERYKEKRELLKKYISEASSPIEYVYWKYKLSLLPRDSCPVRFRNRCAITGRARGYNAFFGLCRHQARKLIQNMFFPGFVKASW</sequence>
<dbReference type="NCBIfam" id="NF006477">
    <property type="entry name" value="PRK08881.1"/>
    <property type="match status" value="1"/>
</dbReference>
<name>A0A1C3KD07_PLAMA</name>
<dbReference type="Proteomes" id="UP000219813">
    <property type="component" value="Chromosome 9"/>
</dbReference>
<dbReference type="PANTHER" id="PTHR19836:SF19">
    <property type="entry name" value="SMALL RIBOSOMAL SUBUNIT PROTEIN US14M"/>
    <property type="match status" value="1"/>
</dbReference>
<dbReference type="VEuPathDB" id="PlasmoDB:PmUG01_09046900"/>
<keyword evidence="8" id="KW-1185">Reference proteome</keyword>
<comment type="similarity">
    <text evidence="1">Belongs to the universal ribosomal protein uS14 family.</text>
</comment>
<feature type="chain" id="PRO_5011389550" evidence="4">
    <location>
        <begin position="18"/>
        <end position="168"/>
    </location>
</feature>
<gene>
    <name evidence="5" type="primary">PmlGA01_090038500</name>
    <name evidence="6" type="synonym">PmUG01_09046900</name>
    <name evidence="5" type="ORF">PMLGA01_090038500</name>
    <name evidence="6" type="ORF">PMUG01_09046900</name>
</gene>
<dbReference type="GO" id="GO:0006412">
    <property type="term" value="P:translation"/>
    <property type="evidence" value="ECO:0007669"/>
    <property type="project" value="InterPro"/>
</dbReference>
<proteinExistence type="inferred from homology"/>
<dbReference type="GO" id="GO:0003735">
    <property type="term" value="F:structural constituent of ribosome"/>
    <property type="evidence" value="ECO:0007669"/>
    <property type="project" value="InterPro"/>
</dbReference>
<evidence type="ECO:0000256" key="3">
    <source>
        <dbReference type="ARBA" id="ARBA00023274"/>
    </source>
</evidence>
<keyword evidence="3" id="KW-0687">Ribonucleoprotein</keyword>
<dbReference type="SUPFAM" id="SSF57716">
    <property type="entry name" value="Glucocorticoid receptor-like (DNA-binding domain)"/>
    <property type="match status" value="1"/>
</dbReference>
<accession>A0A1D3PC64</accession>
<keyword evidence="4" id="KW-0732">Signal</keyword>
<dbReference type="OrthoDB" id="413436at2759"/>
<dbReference type="FunFam" id="1.10.287.1480:FF:000001">
    <property type="entry name" value="30S ribosomal protein S14"/>
    <property type="match status" value="1"/>
</dbReference>
<dbReference type="Gene3D" id="1.10.287.1480">
    <property type="match status" value="1"/>
</dbReference>
<dbReference type="Pfam" id="PF00253">
    <property type="entry name" value="Ribosomal_S14"/>
    <property type="match status" value="1"/>
</dbReference>
<evidence type="ECO:0000313" key="7">
    <source>
        <dbReference type="Proteomes" id="UP000219799"/>
    </source>
</evidence>
<evidence type="ECO:0000313" key="6">
    <source>
        <dbReference type="EMBL" id="SCN12893.1"/>
    </source>
</evidence>
<dbReference type="InterPro" id="IPR018271">
    <property type="entry name" value="Ribosomal_uS14_CS"/>
</dbReference>
<dbReference type="AlphaFoldDB" id="A0A1C3KD07"/>
<dbReference type="EMBL" id="LT594497">
    <property type="protein sequence ID" value="SBT71473.1"/>
    <property type="molecule type" value="Genomic_DNA"/>
</dbReference>
<dbReference type="GO" id="GO:0015935">
    <property type="term" value="C:small ribosomal subunit"/>
    <property type="evidence" value="ECO:0007669"/>
    <property type="project" value="TreeGrafter"/>
</dbReference>